<evidence type="ECO:0000313" key="2">
    <source>
        <dbReference type="Proteomes" id="UP000073923"/>
    </source>
</evidence>
<evidence type="ECO:0000313" key="1">
    <source>
        <dbReference type="EMBL" id="KTT99882.1"/>
    </source>
</evidence>
<dbReference type="PATRIC" id="fig|172044.3.peg.886"/>
<dbReference type="Proteomes" id="UP000073923">
    <property type="component" value="Unassembled WGS sequence"/>
</dbReference>
<dbReference type="EMBL" id="LDTF01000020">
    <property type="protein sequence ID" value="KTT99882.1"/>
    <property type="molecule type" value="Genomic_DNA"/>
</dbReference>
<proteinExistence type="predicted"/>
<organism evidence="1 2">
    <name type="scientific">Sphingomonas yabuuchiae</name>
    <dbReference type="NCBI Taxonomy" id="172044"/>
    <lineage>
        <taxon>Bacteria</taxon>
        <taxon>Pseudomonadati</taxon>
        <taxon>Pseudomonadota</taxon>
        <taxon>Alphaproteobacteria</taxon>
        <taxon>Sphingomonadales</taxon>
        <taxon>Sphingomonadaceae</taxon>
        <taxon>Sphingomonas</taxon>
    </lineage>
</organism>
<protein>
    <submittedName>
        <fullName evidence="1">Uncharacterized protein</fullName>
    </submittedName>
</protein>
<dbReference type="AlphaFoldDB" id="A0A147IVZ1"/>
<accession>A0A147IVZ1</accession>
<comment type="caution">
    <text evidence="1">The sequence shown here is derived from an EMBL/GenBank/DDBJ whole genome shotgun (WGS) entry which is preliminary data.</text>
</comment>
<name>A0A147IVZ1_9SPHN</name>
<reference evidence="1 2" key="1">
    <citation type="journal article" date="2016" name="Front. Microbiol.">
        <title>Genomic Resource of Rice Seed Associated Bacteria.</title>
        <authorList>
            <person name="Midha S."/>
            <person name="Bansal K."/>
            <person name="Sharma S."/>
            <person name="Kumar N."/>
            <person name="Patil P.P."/>
            <person name="Chaudhry V."/>
            <person name="Patil P.B."/>
        </authorList>
    </citation>
    <scope>NUCLEOTIDE SEQUENCE [LARGE SCALE GENOMIC DNA]</scope>
    <source>
        <strain evidence="1 2">NS355</strain>
    </source>
</reference>
<gene>
    <name evidence="1" type="ORF">NS355_05745</name>
</gene>
<sequence length="106" mass="11220">MMEAHLATVNIAGGLAWEALMATIGDQLLVGFGSFENLGQLEEALYIALERDGPSEIIHTGALAVTSDQLALYLDVLASAAEGEPLKVSFMAEAVGALLTRHHQQD</sequence>